<evidence type="ECO:0000313" key="3">
    <source>
        <dbReference type="EMBL" id="GGE38435.1"/>
    </source>
</evidence>
<evidence type="ECO:0000259" key="2">
    <source>
        <dbReference type="Pfam" id="PF14371"/>
    </source>
</evidence>
<dbReference type="Pfam" id="PF14371">
    <property type="entry name" value="DUF4412"/>
    <property type="match status" value="1"/>
</dbReference>
<feature type="domain" description="DUF4412" evidence="2">
    <location>
        <begin position="99"/>
        <end position="262"/>
    </location>
</feature>
<sequence>MRYFIFTFIFCFTISIPVEAQILKKLKEKVTKSAEESASKRMEEKADEKIEKGLDEVFESDRKESKSDENENPYSAQPVRNSSSDKKPPENYNFDYKLVVEMYIDNEEDMSMDYLLSTDGDYYAMEMKEVVSMLMVTDAERKAMFQFMDYGGNKMMMVQDLNFSEEEQQAVEETSFKKLPNKTIMGYLCEGIEVVNKDMRSEIYFTKEAPVNFTFFNDPEQSKNFSIPTEIEDIMNDDVLMMEMQMEDLNQGYQVLWKAKSLEKEDKQINTSGYRRM</sequence>
<feature type="compositionally biased region" description="Basic and acidic residues" evidence="1">
    <location>
        <begin position="34"/>
        <end position="69"/>
    </location>
</feature>
<proteinExistence type="predicted"/>
<dbReference type="RefSeq" id="WP_188458812.1">
    <property type="nucleotide sequence ID" value="NZ_BMGM01000007.1"/>
</dbReference>
<dbReference type="EMBL" id="BMGM01000007">
    <property type="protein sequence ID" value="GGE38435.1"/>
    <property type="molecule type" value="Genomic_DNA"/>
</dbReference>
<gene>
    <name evidence="3" type="ORF">GCM10010832_18380</name>
</gene>
<accession>A0ABQ1SJJ6</accession>
<organism evidence="3 4">
    <name type="scientific">Psychroflexus planctonicus</name>
    <dbReference type="NCBI Taxonomy" id="1526575"/>
    <lineage>
        <taxon>Bacteria</taxon>
        <taxon>Pseudomonadati</taxon>
        <taxon>Bacteroidota</taxon>
        <taxon>Flavobacteriia</taxon>
        <taxon>Flavobacteriales</taxon>
        <taxon>Flavobacteriaceae</taxon>
        <taxon>Psychroflexus</taxon>
    </lineage>
</organism>
<feature type="compositionally biased region" description="Polar residues" evidence="1">
    <location>
        <begin position="72"/>
        <end position="82"/>
    </location>
</feature>
<dbReference type="Proteomes" id="UP000599179">
    <property type="component" value="Unassembled WGS sequence"/>
</dbReference>
<keyword evidence="4" id="KW-1185">Reference proteome</keyword>
<protein>
    <recommendedName>
        <fullName evidence="2">DUF4412 domain-containing protein</fullName>
    </recommendedName>
</protein>
<reference evidence="4" key="1">
    <citation type="journal article" date="2019" name="Int. J. Syst. Evol. Microbiol.">
        <title>The Global Catalogue of Microorganisms (GCM) 10K type strain sequencing project: providing services to taxonomists for standard genome sequencing and annotation.</title>
        <authorList>
            <consortium name="The Broad Institute Genomics Platform"/>
            <consortium name="The Broad Institute Genome Sequencing Center for Infectious Disease"/>
            <person name="Wu L."/>
            <person name="Ma J."/>
        </authorList>
    </citation>
    <scope>NUCLEOTIDE SEQUENCE [LARGE SCALE GENOMIC DNA]</scope>
    <source>
        <strain evidence="4">CGMCC 1.12931</strain>
    </source>
</reference>
<evidence type="ECO:0000313" key="4">
    <source>
        <dbReference type="Proteomes" id="UP000599179"/>
    </source>
</evidence>
<evidence type="ECO:0000256" key="1">
    <source>
        <dbReference type="SAM" id="MobiDB-lite"/>
    </source>
</evidence>
<name>A0ABQ1SJJ6_9FLAO</name>
<feature type="region of interest" description="Disordered" evidence="1">
    <location>
        <begin position="34"/>
        <end position="88"/>
    </location>
</feature>
<comment type="caution">
    <text evidence="3">The sequence shown here is derived from an EMBL/GenBank/DDBJ whole genome shotgun (WGS) entry which is preliminary data.</text>
</comment>
<dbReference type="InterPro" id="IPR025524">
    <property type="entry name" value="DUF4412"/>
</dbReference>